<dbReference type="EMBL" id="MU274906">
    <property type="protein sequence ID" value="KAI0091322.1"/>
    <property type="molecule type" value="Genomic_DNA"/>
</dbReference>
<gene>
    <name evidence="1" type="ORF">BDY19DRAFT_991888</name>
</gene>
<proteinExistence type="predicted"/>
<sequence length="260" mass="28150">MSPTKGPVRDIKVRVPRHNGQRIGPTFTAHIEALVKKQKKRVDIRQTAYDSSSIFAQAIESASEWNSLLLTARADRGPQWDIGTQQFHVDEYSTLYYDPTPLREYEREAKAASEETEKTEQRPSMPPPDQMIPEASPQMRRNPSSMSASSGSVPFSPRHPGPYPPQGMPGFNNMPRIPAGQFYGNGEPGMPSPMRMGSMGGMGMGMGDMGSMGSMGGMGGIPVGGMGGMGPMGMGSPDVRRSMRRGMSMGEEGFGMGSMH</sequence>
<organism evidence="1 2">
    <name type="scientific">Irpex rosettiformis</name>
    <dbReference type="NCBI Taxonomy" id="378272"/>
    <lineage>
        <taxon>Eukaryota</taxon>
        <taxon>Fungi</taxon>
        <taxon>Dikarya</taxon>
        <taxon>Basidiomycota</taxon>
        <taxon>Agaricomycotina</taxon>
        <taxon>Agaricomycetes</taxon>
        <taxon>Polyporales</taxon>
        <taxon>Irpicaceae</taxon>
        <taxon>Irpex</taxon>
    </lineage>
</organism>
<keyword evidence="2" id="KW-1185">Reference proteome</keyword>
<name>A0ACB8UAE1_9APHY</name>
<evidence type="ECO:0000313" key="1">
    <source>
        <dbReference type="EMBL" id="KAI0091322.1"/>
    </source>
</evidence>
<accession>A0ACB8UAE1</accession>
<reference evidence="1" key="1">
    <citation type="journal article" date="2021" name="Environ. Microbiol.">
        <title>Gene family expansions and transcriptome signatures uncover fungal adaptations to wood decay.</title>
        <authorList>
            <person name="Hage H."/>
            <person name="Miyauchi S."/>
            <person name="Viragh M."/>
            <person name="Drula E."/>
            <person name="Min B."/>
            <person name="Chaduli D."/>
            <person name="Navarro D."/>
            <person name="Favel A."/>
            <person name="Norest M."/>
            <person name="Lesage-Meessen L."/>
            <person name="Balint B."/>
            <person name="Merenyi Z."/>
            <person name="de Eugenio L."/>
            <person name="Morin E."/>
            <person name="Martinez A.T."/>
            <person name="Baldrian P."/>
            <person name="Stursova M."/>
            <person name="Martinez M.J."/>
            <person name="Novotny C."/>
            <person name="Magnuson J.K."/>
            <person name="Spatafora J.W."/>
            <person name="Maurice S."/>
            <person name="Pangilinan J."/>
            <person name="Andreopoulos W."/>
            <person name="LaButti K."/>
            <person name="Hundley H."/>
            <person name="Na H."/>
            <person name="Kuo A."/>
            <person name="Barry K."/>
            <person name="Lipzen A."/>
            <person name="Henrissat B."/>
            <person name="Riley R."/>
            <person name="Ahrendt S."/>
            <person name="Nagy L.G."/>
            <person name="Grigoriev I.V."/>
            <person name="Martin F."/>
            <person name="Rosso M.N."/>
        </authorList>
    </citation>
    <scope>NUCLEOTIDE SEQUENCE</scope>
    <source>
        <strain evidence="1">CBS 384.51</strain>
    </source>
</reference>
<protein>
    <submittedName>
        <fullName evidence="1">Uncharacterized protein</fullName>
    </submittedName>
</protein>
<evidence type="ECO:0000313" key="2">
    <source>
        <dbReference type="Proteomes" id="UP001055072"/>
    </source>
</evidence>
<dbReference type="Proteomes" id="UP001055072">
    <property type="component" value="Unassembled WGS sequence"/>
</dbReference>
<comment type="caution">
    <text evidence="1">The sequence shown here is derived from an EMBL/GenBank/DDBJ whole genome shotgun (WGS) entry which is preliminary data.</text>
</comment>